<keyword evidence="7 9" id="KW-0503">Monooxygenase</keyword>
<dbReference type="OrthoDB" id="1470350at2759"/>
<name>A0A9P7YP45_9HELO</name>
<dbReference type="AlphaFoldDB" id="A0A9P7YP45"/>
<proteinExistence type="inferred from homology"/>
<dbReference type="CDD" id="cd11058">
    <property type="entry name" value="CYP60B-like"/>
    <property type="match status" value="1"/>
</dbReference>
<accession>A0A9P7YP45</accession>
<dbReference type="InterPro" id="IPR001128">
    <property type="entry name" value="Cyt_P450"/>
</dbReference>
<dbReference type="Gene3D" id="1.10.630.10">
    <property type="entry name" value="Cytochrome P450"/>
    <property type="match status" value="1"/>
</dbReference>
<dbReference type="GO" id="GO:0004497">
    <property type="term" value="F:monooxygenase activity"/>
    <property type="evidence" value="ECO:0007669"/>
    <property type="project" value="UniProtKB-KW"/>
</dbReference>
<evidence type="ECO:0000256" key="1">
    <source>
        <dbReference type="ARBA" id="ARBA00001971"/>
    </source>
</evidence>
<gene>
    <name evidence="11" type="ORF">BJ875DRAFT_493445</name>
</gene>
<evidence type="ECO:0000256" key="8">
    <source>
        <dbReference type="PIRSR" id="PIRSR602401-1"/>
    </source>
</evidence>
<dbReference type="GO" id="GO:0005506">
    <property type="term" value="F:iron ion binding"/>
    <property type="evidence" value="ECO:0007669"/>
    <property type="project" value="InterPro"/>
</dbReference>
<evidence type="ECO:0000256" key="5">
    <source>
        <dbReference type="ARBA" id="ARBA00023002"/>
    </source>
</evidence>
<evidence type="ECO:0000256" key="6">
    <source>
        <dbReference type="ARBA" id="ARBA00023004"/>
    </source>
</evidence>
<evidence type="ECO:0000256" key="7">
    <source>
        <dbReference type="ARBA" id="ARBA00023033"/>
    </source>
</evidence>
<dbReference type="PANTHER" id="PTHR24305:SF210">
    <property type="entry name" value="CYTOCHROME P450 MONOOXYGENASE ASQL-RELATED"/>
    <property type="match status" value="1"/>
</dbReference>
<keyword evidence="10" id="KW-0812">Transmembrane</keyword>
<organism evidence="11 12">
    <name type="scientific">Amylocarpus encephaloides</name>
    <dbReference type="NCBI Taxonomy" id="45428"/>
    <lineage>
        <taxon>Eukaryota</taxon>
        <taxon>Fungi</taxon>
        <taxon>Dikarya</taxon>
        <taxon>Ascomycota</taxon>
        <taxon>Pezizomycotina</taxon>
        <taxon>Leotiomycetes</taxon>
        <taxon>Helotiales</taxon>
        <taxon>Helotiales incertae sedis</taxon>
        <taxon>Amylocarpus</taxon>
    </lineage>
</organism>
<reference evidence="11" key="1">
    <citation type="journal article" date="2021" name="IMA Fungus">
        <title>Genomic characterization of three marine fungi, including Emericellopsis atlantica sp. nov. with signatures of a generalist lifestyle and marine biomass degradation.</title>
        <authorList>
            <person name="Hagestad O.C."/>
            <person name="Hou L."/>
            <person name="Andersen J.H."/>
            <person name="Hansen E.H."/>
            <person name="Altermark B."/>
            <person name="Li C."/>
            <person name="Kuhnert E."/>
            <person name="Cox R.J."/>
            <person name="Crous P.W."/>
            <person name="Spatafora J.W."/>
            <person name="Lail K."/>
            <person name="Amirebrahimi M."/>
            <person name="Lipzen A."/>
            <person name="Pangilinan J."/>
            <person name="Andreopoulos W."/>
            <person name="Hayes R.D."/>
            <person name="Ng V."/>
            <person name="Grigoriev I.V."/>
            <person name="Jackson S.A."/>
            <person name="Sutton T.D.S."/>
            <person name="Dobson A.D.W."/>
            <person name="Rama T."/>
        </authorList>
    </citation>
    <scope>NUCLEOTIDE SEQUENCE</scope>
    <source>
        <strain evidence="11">TRa018bII</strain>
    </source>
</reference>
<dbReference type="PRINTS" id="PR00463">
    <property type="entry name" value="EP450I"/>
</dbReference>
<evidence type="ECO:0000256" key="3">
    <source>
        <dbReference type="ARBA" id="ARBA00022617"/>
    </source>
</evidence>
<dbReference type="InterPro" id="IPR050121">
    <property type="entry name" value="Cytochrome_P450_monoxygenase"/>
</dbReference>
<dbReference type="FunFam" id="1.10.630.10:FF:000047">
    <property type="entry name" value="Cytochrome P450 monooxygenase"/>
    <property type="match status" value="1"/>
</dbReference>
<feature type="transmembrane region" description="Helical" evidence="10">
    <location>
        <begin position="12"/>
        <end position="30"/>
    </location>
</feature>
<dbReference type="EMBL" id="MU251390">
    <property type="protein sequence ID" value="KAG9237249.1"/>
    <property type="molecule type" value="Genomic_DNA"/>
</dbReference>
<dbReference type="InterPro" id="IPR002401">
    <property type="entry name" value="Cyt_P450_E_grp-I"/>
</dbReference>
<keyword evidence="4 8" id="KW-0479">Metal-binding</keyword>
<dbReference type="Pfam" id="PF00067">
    <property type="entry name" value="p450"/>
    <property type="match status" value="1"/>
</dbReference>
<protein>
    <submittedName>
        <fullName evidence="11">Cytochrome P450</fullName>
    </submittedName>
</protein>
<evidence type="ECO:0000256" key="10">
    <source>
        <dbReference type="SAM" id="Phobius"/>
    </source>
</evidence>
<evidence type="ECO:0000313" key="11">
    <source>
        <dbReference type="EMBL" id="KAG9237249.1"/>
    </source>
</evidence>
<evidence type="ECO:0000256" key="2">
    <source>
        <dbReference type="ARBA" id="ARBA00010617"/>
    </source>
</evidence>
<keyword evidence="6 8" id="KW-0408">Iron</keyword>
<dbReference type="Proteomes" id="UP000824998">
    <property type="component" value="Unassembled WGS sequence"/>
</dbReference>
<dbReference type="GO" id="GO:0009403">
    <property type="term" value="P:toxin biosynthetic process"/>
    <property type="evidence" value="ECO:0007669"/>
    <property type="project" value="UniProtKB-ARBA"/>
</dbReference>
<sequence length="508" mass="58090">MLLDGSASLKQLFVSGAVGLLTAGITYSLWQAIYNAYFHPLCKFPGPKLWAASRVPREAAVITGQLHYKIKALHDIYGPVVRTGRDELAFSSGAALRDIHTRYGPWHTAFPKDPIAYPTMAGRKPSILTVLGDDDHSRYRRLLSHAFSDKALQEQAPLIKKYIDLLMKRLHENSEKGPQDLVKWFNFVTFDIIGDLSLGESFDCLQKEEYHDWVTFLFKAFKMVAFISSAKKFPWLNAFLLSLAPKSLTKAREDHMAYTKERVLRRIDQGEKRPDFMTNVLKHNDKESGMSREEIVPTFGILLLAGSETTATLLSAVTFLLLKHQEVLEKLINEIRTTFKHEDDITQISVNKLTYQTAVLEEALRFHPPTPFGFPRIVPGEKGQFVGGYWVPAGTIAWTATYSTNRQEANFRDADKFDPERFLGNPKYKSDNKAAFQPFSLGPRNCIGMNLAYAEMRLILARLLWNFDLELEEKSRRWIDGMKMYTLWEKPPLHVKLKRVERGPTIRT</sequence>
<feature type="binding site" description="axial binding residue" evidence="8">
    <location>
        <position position="446"/>
    </location>
    <ligand>
        <name>heme</name>
        <dbReference type="ChEBI" id="CHEBI:30413"/>
    </ligand>
    <ligandPart>
        <name>Fe</name>
        <dbReference type="ChEBI" id="CHEBI:18248"/>
    </ligandPart>
</feature>
<dbReference type="InterPro" id="IPR017972">
    <property type="entry name" value="Cyt_P450_CS"/>
</dbReference>
<keyword evidence="10" id="KW-1133">Transmembrane helix</keyword>
<evidence type="ECO:0000256" key="9">
    <source>
        <dbReference type="RuleBase" id="RU000461"/>
    </source>
</evidence>
<dbReference type="InterPro" id="IPR036396">
    <property type="entry name" value="Cyt_P450_sf"/>
</dbReference>
<dbReference type="GO" id="GO:0016705">
    <property type="term" value="F:oxidoreductase activity, acting on paired donors, with incorporation or reduction of molecular oxygen"/>
    <property type="evidence" value="ECO:0007669"/>
    <property type="project" value="InterPro"/>
</dbReference>
<comment type="caution">
    <text evidence="11">The sequence shown here is derived from an EMBL/GenBank/DDBJ whole genome shotgun (WGS) entry which is preliminary data.</text>
</comment>
<dbReference type="PRINTS" id="PR00385">
    <property type="entry name" value="P450"/>
</dbReference>
<keyword evidence="10" id="KW-0472">Membrane</keyword>
<dbReference type="SUPFAM" id="SSF48264">
    <property type="entry name" value="Cytochrome P450"/>
    <property type="match status" value="1"/>
</dbReference>
<dbReference type="PROSITE" id="PS00086">
    <property type="entry name" value="CYTOCHROME_P450"/>
    <property type="match status" value="1"/>
</dbReference>
<keyword evidence="3 8" id="KW-0349">Heme</keyword>
<keyword evidence="5 9" id="KW-0560">Oxidoreductase</keyword>
<comment type="similarity">
    <text evidence="2 9">Belongs to the cytochrome P450 family.</text>
</comment>
<comment type="cofactor">
    <cofactor evidence="1 8">
        <name>heme</name>
        <dbReference type="ChEBI" id="CHEBI:30413"/>
    </cofactor>
</comment>
<dbReference type="PANTHER" id="PTHR24305">
    <property type="entry name" value="CYTOCHROME P450"/>
    <property type="match status" value="1"/>
</dbReference>
<evidence type="ECO:0000313" key="12">
    <source>
        <dbReference type="Proteomes" id="UP000824998"/>
    </source>
</evidence>
<keyword evidence="12" id="KW-1185">Reference proteome</keyword>
<evidence type="ECO:0000256" key="4">
    <source>
        <dbReference type="ARBA" id="ARBA00022723"/>
    </source>
</evidence>
<dbReference type="GO" id="GO:0020037">
    <property type="term" value="F:heme binding"/>
    <property type="evidence" value="ECO:0007669"/>
    <property type="project" value="InterPro"/>
</dbReference>